<dbReference type="EMBL" id="GDAI01001358">
    <property type="protein sequence ID" value="JAI16245.1"/>
    <property type="molecule type" value="mRNA"/>
</dbReference>
<dbReference type="AlphaFoldDB" id="A0A0K8TQR4"/>
<reference evidence="1" key="1">
    <citation type="journal article" date="2015" name="Insect Biochem. Mol. Biol.">
        <title>An insight into the sialome of the horse fly, Tabanus bromius.</title>
        <authorList>
            <person name="Ribeiro J.M."/>
            <person name="Kazimirova M."/>
            <person name="Takac P."/>
            <person name="Andersen J.F."/>
            <person name="Francischetti I.M."/>
        </authorList>
    </citation>
    <scope>NUCLEOTIDE SEQUENCE</scope>
</reference>
<accession>A0A0K8TQR4</accession>
<name>A0A0K8TQR4_TABBR</name>
<dbReference type="PANTHER" id="PTHR31649:SF10">
    <property type="entry name" value="IP19903P-RELATED"/>
    <property type="match status" value="1"/>
</dbReference>
<protein>
    <submittedName>
        <fullName evidence="1">Uncharacterized protein</fullName>
    </submittedName>
</protein>
<dbReference type="Pfam" id="PF11901">
    <property type="entry name" value="DM9"/>
    <property type="match status" value="1"/>
</dbReference>
<sequence>MPGYAWQSLTSDDPFPTQKAVRAGRDADGCTIYVGRAYHEGDMIPAKVIPDKQAAFICYGGEEIAKYEFEILRSGDFVWEFATNGHVPEGAIEIGRTADGEKLYTGRCLHAGTQTPGKLQPSHGCLYIPFNGAEVAIHEYEVLVVK</sequence>
<dbReference type="SMART" id="SM00696">
    <property type="entry name" value="DM9"/>
    <property type="match status" value="2"/>
</dbReference>
<evidence type="ECO:0000313" key="1">
    <source>
        <dbReference type="EMBL" id="JAI16245.1"/>
    </source>
</evidence>
<proteinExistence type="evidence at transcript level"/>
<dbReference type="PANTHER" id="PTHR31649">
    <property type="entry name" value="AGAP009604-PA"/>
    <property type="match status" value="1"/>
</dbReference>
<organism evidence="1">
    <name type="scientific">Tabanus bromius</name>
    <name type="common">Band-eyed brown horse fly</name>
    <dbReference type="NCBI Taxonomy" id="304241"/>
    <lineage>
        <taxon>Eukaryota</taxon>
        <taxon>Metazoa</taxon>
        <taxon>Ecdysozoa</taxon>
        <taxon>Arthropoda</taxon>
        <taxon>Hexapoda</taxon>
        <taxon>Insecta</taxon>
        <taxon>Pterygota</taxon>
        <taxon>Neoptera</taxon>
        <taxon>Endopterygota</taxon>
        <taxon>Diptera</taxon>
        <taxon>Brachycera</taxon>
        <taxon>Tabanomorpha</taxon>
        <taxon>Tabanoidea</taxon>
        <taxon>Tabanidae</taxon>
        <taxon>Tabanus</taxon>
    </lineage>
</organism>
<dbReference type="InterPro" id="IPR006616">
    <property type="entry name" value="DM9_repeat"/>
</dbReference>